<keyword evidence="2 3" id="KW-0663">Pyridoxal phosphate</keyword>
<dbReference type="SUPFAM" id="SSF50621">
    <property type="entry name" value="Alanine racemase C-terminal domain-like"/>
    <property type="match status" value="1"/>
</dbReference>
<dbReference type="GO" id="GO:0009089">
    <property type="term" value="P:lysine biosynthetic process via diaminopimelate"/>
    <property type="evidence" value="ECO:0007669"/>
    <property type="project" value="TreeGrafter"/>
</dbReference>
<feature type="domain" description="Orn/DAP/Arg decarboxylase 2 C-terminal" evidence="5">
    <location>
        <begin position="21"/>
        <end position="364"/>
    </location>
</feature>
<dbReference type="InterPro" id="IPR009006">
    <property type="entry name" value="Ala_racemase/Decarboxylase_C"/>
</dbReference>
<evidence type="ECO:0000313" key="7">
    <source>
        <dbReference type="EMBL" id="GLZ79194.1"/>
    </source>
</evidence>
<comment type="cofactor">
    <cofactor evidence="1 3">
        <name>pyridoxal 5'-phosphate</name>
        <dbReference type="ChEBI" id="CHEBI:597326"/>
    </cofactor>
</comment>
<dbReference type="InterPro" id="IPR022643">
    <property type="entry name" value="De-COase2_C"/>
</dbReference>
<comment type="caution">
    <text evidence="7">The sequence shown here is derived from an EMBL/GenBank/DDBJ whole genome shotgun (WGS) entry which is preliminary data.</text>
</comment>
<reference evidence="7" key="1">
    <citation type="submission" date="2023-03" db="EMBL/GenBank/DDBJ databases">
        <title>Actinorhabdospora filicis NBRC 111898.</title>
        <authorList>
            <person name="Ichikawa N."/>
            <person name="Sato H."/>
            <person name="Tonouchi N."/>
        </authorList>
    </citation>
    <scope>NUCLEOTIDE SEQUENCE</scope>
    <source>
        <strain evidence="7">NBRC 111898</strain>
    </source>
</reference>
<sequence>MSVPERVLASLAGAARPVCAYVYDLDAFAARVAATRAALPSGATLLYAMKANPHPGVVATAARHCDGLEVASGGELAAALEAGARQIVFGGPAKTDAELAAAVTAGVPLTVNVESVHEARRLDRLARAHGRVQPVAIRVNRRAAVPHGSHKMTGTPTPFGIGVADLGPAIDLVRSLPGLELTGWHLHAMSNNLDADAHADFVVGATRFARWAVRRFGAAVRTVNVGGGIGVDPAGRSDFDLARFAARMRRVDGRGLVFEPGRYLAGEAGWYAAEVLDVKRNHGRTFAVVRGGTHHFRLPAAWGYSHPAHVVPVEAWPYDWPRPEASSTTVDVTGELCTPRDVLARDLPVERVRAGDVLVFARTGAYGWAISHHDFLSHPHPEMRVVVDQSGDAGSSG</sequence>
<dbReference type="SUPFAM" id="SSF51419">
    <property type="entry name" value="PLP-binding barrel"/>
    <property type="match status" value="1"/>
</dbReference>
<dbReference type="PROSITE" id="PS00879">
    <property type="entry name" value="ODR_DC_2_2"/>
    <property type="match status" value="1"/>
</dbReference>
<dbReference type="Pfam" id="PF00278">
    <property type="entry name" value="Orn_DAP_Arg_deC"/>
    <property type="match status" value="1"/>
</dbReference>
<protein>
    <submittedName>
        <fullName evidence="7">Staphyloferrin B biosynthesis decarboxylase SbnH</fullName>
    </submittedName>
</protein>
<evidence type="ECO:0000259" key="5">
    <source>
        <dbReference type="Pfam" id="PF00278"/>
    </source>
</evidence>
<dbReference type="PANTHER" id="PTHR43727:SF2">
    <property type="entry name" value="GROUP IV DECARBOXYLASE"/>
    <property type="match status" value="1"/>
</dbReference>
<evidence type="ECO:0000313" key="8">
    <source>
        <dbReference type="Proteomes" id="UP001165079"/>
    </source>
</evidence>
<evidence type="ECO:0000256" key="2">
    <source>
        <dbReference type="ARBA" id="ARBA00022898"/>
    </source>
</evidence>
<organism evidence="7 8">
    <name type="scientific">Actinorhabdospora filicis</name>
    <dbReference type="NCBI Taxonomy" id="1785913"/>
    <lineage>
        <taxon>Bacteria</taxon>
        <taxon>Bacillati</taxon>
        <taxon>Actinomycetota</taxon>
        <taxon>Actinomycetes</taxon>
        <taxon>Micromonosporales</taxon>
        <taxon>Micromonosporaceae</taxon>
        <taxon>Actinorhabdospora</taxon>
    </lineage>
</organism>
<feature type="domain" description="Orn/DAP/Arg decarboxylase 2 N-terminal" evidence="6">
    <location>
        <begin position="27"/>
        <end position="265"/>
    </location>
</feature>
<dbReference type="GO" id="GO:0006596">
    <property type="term" value="P:polyamine biosynthetic process"/>
    <property type="evidence" value="ECO:0007669"/>
    <property type="project" value="InterPro"/>
</dbReference>
<dbReference type="InterPro" id="IPR029066">
    <property type="entry name" value="PLP-binding_barrel"/>
</dbReference>
<dbReference type="Pfam" id="PF02784">
    <property type="entry name" value="Orn_Arg_deC_N"/>
    <property type="match status" value="1"/>
</dbReference>
<evidence type="ECO:0000256" key="1">
    <source>
        <dbReference type="ARBA" id="ARBA00001933"/>
    </source>
</evidence>
<name>A0A9W6SNN4_9ACTN</name>
<accession>A0A9W6SNN4</accession>
<feature type="modified residue" description="N6-(pyridoxal phosphate)lysine" evidence="3">
    <location>
        <position position="50"/>
    </location>
</feature>
<dbReference type="InterPro" id="IPR022644">
    <property type="entry name" value="De-COase2_N"/>
</dbReference>
<dbReference type="AlphaFoldDB" id="A0A9W6SNN4"/>
<evidence type="ECO:0000259" key="6">
    <source>
        <dbReference type="Pfam" id="PF02784"/>
    </source>
</evidence>
<keyword evidence="8" id="KW-1185">Reference proteome</keyword>
<dbReference type="Gene3D" id="2.40.37.10">
    <property type="entry name" value="Lyase, Ornithine Decarboxylase, Chain A, domain 1"/>
    <property type="match status" value="1"/>
</dbReference>
<evidence type="ECO:0000256" key="3">
    <source>
        <dbReference type="PIRSR" id="PIRSR600183-50"/>
    </source>
</evidence>
<gene>
    <name evidence="7" type="primary">sbnH</name>
    <name evidence="7" type="ORF">Afil01_40010</name>
</gene>
<proteinExistence type="inferred from homology"/>
<evidence type="ECO:0000256" key="4">
    <source>
        <dbReference type="RuleBase" id="RU003737"/>
    </source>
</evidence>
<dbReference type="EMBL" id="BSTX01000002">
    <property type="protein sequence ID" value="GLZ79194.1"/>
    <property type="molecule type" value="Genomic_DNA"/>
</dbReference>
<dbReference type="PANTHER" id="PTHR43727">
    <property type="entry name" value="DIAMINOPIMELATE DECARBOXYLASE"/>
    <property type="match status" value="1"/>
</dbReference>
<comment type="similarity">
    <text evidence="4">Belongs to the Orn/Lys/Arg decarboxylase class-II family.</text>
</comment>
<dbReference type="GO" id="GO:0008836">
    <property type="term" value="F:diaminopimelate decarboxylase activity"/>
    <property type="evidence" value="ECO:0007669"/>
    <property type="project" value="TreeGrafter"/>
</dbReference>
<dbReference type="Gene3D" id="3.20.20.10">
    <property type="entry name" value="Alanine racemase"/>
    <property type="match status" value="1"/>
</dbReference>
<dbReference type="InterPro" id="IPR022657">
    <property type="entry name" value="De-COase2_CS"/>
</dbReference>
<dbReference type="Proteomes" id="UP001165079">
    <property type="component" value="Unassembled WGS sequence"/>
</dbReference>
<dbReference type="InterPro" id="IPR000183">
    <property type="entry name" value="Orn/DAP/Arg_de-COase"/>
</dbReference>
<dbReference type="PRINTS" id="PR01179">
    <property type="entry name" value="ODADCRBXLASE"/>
</dbReference>
<dbReference type="PRINTS" id="PR01182">
    <property type="entry name" value="ORNDCRBXLASE"/>
</dbReference>
<feature type="active site" description="Proton donor" evidence="3">
    <location>
        <position position="337"/>
    </location>
</feature>
<dbReference type="InterPro" id="IPR002433">
    <property type="entry name" value="Orn_de-COase"/>
</dbReference>
<dbReference type="RefSeq" id="WP_285664316.1">
    <property type="nucleotide sequence ID" value="NZ_BSTX01000002.1"/>
</dbReference>